<accession>A0A840UZT6</accession>
<dbReference type="InterPro" id="IPR006558">
    <property type="entry name" value="LamG-like"/>
</dbReference>
<dbReference type="InterPro" id="IPR000421">
    <property type="entry name" value="FA58C"/>
</dbReference>
<comment type="caution">
    <text evidence="6">The sequence shown here is derived from an EMBL/GenBank/DDBJ whole genome shotgun (WGS) entry which is preliminary data.</text>
</comment>
<reference evidence="6 7" key="1">
    <citation type="submission" date="2020-08" db="EMBL/GenBank/DDBJ databases">
        <title>Genomic Encyclopedia of Type Strains, Phase IV (KMG-IV): sequencing the most valuable type-strain genomes for metagenomic binning, comparative biology and taxonomic classification.</title>
        <authorList>
            <person name="Goeker M."/>
        </authorList>
    </citation>
    <scope>NUCLEOTIDE SEQUENCE [LARGE SCALE GENOMIC DNA]</scope>
    <source>
        <strain evidence="6 7">YC6886</strain>
    </source>
</reference>
<keyword evidence="2" id="KW-1015">Disulfide bond</keyword>
<evidence type="ECO:0000256" key="4">
    <source>
        <dbReference type="SAM" id="SignalP"/>
    </source>
</evidence>
<keyword evidence="7" id="KW-1185">Reference proteome</keyword>
<feature type="domain" description="F5/8 type C" evidence="5">
    <location>
        <begin position="263"/>
        <end position="408"/>
    </location>
</feature>
<dbReference type="Pfam" id="PF15892">
    <property type="entry name" value="BNR_4"/>
    <property type="match status" value="1"/>
</dbReference>
<organism evidence="6 7">
    <name type="scientific">Haloferula luteola</name>
    <dbReference type="NCBI Taxonomy" id="595692"/>
    <lineage>
        <taxon>Bacteria</taxon>
        <taxon>Pseudomonadati</taxon>
        <taxon>Verrucomicrobiota</taxon>
        <taxon>Verrucomicrobiia</taxon>
        <taxon>Verrucomicrobiales</taxon>
        <taxon>Verrucomicrobiaceae</taxon>
        <taxon>Haloferula</taxon>
    </lineage>
</organism>
<dbReference type="InterPro" id="IPR036278">
    <property type="entry name" value="Sialidase_sf"/>
</dbReference>
<dbReference type="RefSeq" id="WP_184017271.1">
    <property type="nucleotide sequence ID" value="NZ_JACHFD010000006.1"/>
</dbReference>
<dbReference type="PROSITE" id="PS00018">
    <property type="entry name" value="EF_HAND_1"/>
    <property type="match status" value="1"/>
</dbReference>
<dbReference type="AlphaFoldDB" id="A0A840UZT6"/>
<evidence type="ECO:0000313" key="6">
    <source>
        <dbReference type="EMBL" id="MBB5351255.1"/>
    </source>
</evidence>
<evidence type="ECO:0000259" key="5">
    <source>
        <dbReference type="PROSITE" id="PS50022"/>
    </source>
</evidence>
<evidence type="ECO:0000256" key="2">
    <source>
        <dbReference type="ARBA" id="ARBA00023157"/>
    </source>
</evidence>
<feature type="region of interest" description="Disordered" evidence="3">
    <location>
        <begin position="440"/>
        <end position="477"/>
    </location>
</feature>
<dbReference type="Proteomes" id="UP000557717">
    <property type="component" value="Unassembled WGS sequence"/>
</dbReference>
<dbReference type="InterPro" id="IPR008979">
    <property type="entry name" value="Galactose-bd-like_sf"/>
</dbReference>
<feature type="compositionally biased region" description="Acidic residues" evidence="3">
    <location>
        <begin position="440"/>
        <end position="449"/>
    </location>
</feature>
<dbReference type="PROSITE" id="PS50022">
    <property type="entry name" value="FA58C_3"/>
    <property type="match status" value="1"/>
</dbReference>
<evidence type="ECO:0000256" key="3">
    <source>
        <dbReference type="SAM" id="MobiDB-lite"/>
    </source>
</evidence>
<dbReference type="SUPFAM" id="SSF50939">
    <property type="entry name" value="Sialidases"/>
    <property type="match status" value="1"/>
</dbReference>
<dbReference type="Gene3D" id="2.60.120.200">
    <property type="match status" value="1"/>
</dbReference>
<proteinExistence type="predicted"/>
<dbReference type="EMBL" id="JACHFD010000006">
    <property type="protein sequence ID" value="MBB5351255.1"/>
    <property type="molecule type" value="Genomic_DNA"/>
</dbReference>
<dbReference type="InterPro" id="IPR018247">
    <property type="entry name" value="EF_Hand_1_Ca_BS"/>
</dbReference>
<name>A0A840UZT6_9BACT</name>
<feature type="region of interest" description="Disordered" evidence="3">
    <location>
        <begin position="489"/>
        <end position="531"/>
    </location>
</feature>
<dbReference type="Pfam" id="PF00754">
    <property type="entry name" value="F5_F8_type_C"/>
    <property type="match status" value="1"/>
</dbReference>
<dbReference type="SUPFAM" id="SSF49899">
    <property type="entry name" value="Concanavalin A-like lectins/glucanases"/>
    <property type="match status" value="1"/>
</dbReference>
<feature type="chain" id="PRO_5032983871" description="F5/8 type C domain-containing protein" evidence="4">
    <location>
        <begin position="24"/>
        <end position="1127"/>
    </location>
</feature>
<dbReference type="SUPFAM" id="SSF49785">
    <property type="entry name" value="Galactose-binding domain-like"/>
    <property type="match status" value="1"/>
</dbReference>
<feature type="signal peptide" evidence="4">
    <location>
        <begin position="1"/>
        <end position="23"/>
    </location>
</feature>
<dbReference type="Pfam" id="PF13385">
    <property type="entry name" value="Laminin_G_3"/>
    <property type="match status" value="1"/>
</dbReference>
<gene>
    <name evidence="6" type="ORF">HNR46_001491</name>
</gene>
<evidence type="ECO:0000313" key="7">
    <source>
        <dbReference type="Proteomes" id="UP000557717"/>
    </source>
</evidence>
<dbReference type="Gene3D" id="2.60.120.260">
    <property type="entry name" value="Galactose-binding domain-like"/>
    <property type="match status" value="1"/>
</dbReference>
<protein>
    <recommendedName>
        <fullName evidence="5">F5/8 type C domain-containing protein</fullName>
    </recommendedName>
</protein>
<sequence>MKSATFLYLTSSLGSLMAPALTAQSVSPHIADSGTVILYHMDEATGATQVVDAAGGFNGVATSGETATSIFSGDAGYSGFGTAGTNTATTGVGVDVTGDGVFHYDDNATAPDTFDTLNKLGDTFTLEAMIRPAAITGTNQHLWGIDGTVSRALQFRINSDGTLNFDPIDGGGAAVTFSLTSLTGAHAFVANEWYHVAAVYDQGTVSLYWTRVDSGAEVANLVATGTTSVSFQSDDSPLMFGNEGRSFGGTSEGLIGRLDEGRVSRVARAANEFIFDSVQVHDWSSYEAGSTNVPANTLDGDLATRWSAEGDGSWISFDLGKNREVTAIDLAFFNGTTRISTFDVELSMDGVVWRPALVSQTSSGTTTALESFALTGNTIARYIRYVGYGNTVNDWNSITEVEVQSQALVDTDQDGLPDLFEQWVIDANPDDAITSLADVLPDDDFDGDDQTNRDEYLAGSDPTIYNEPGDIDDDGLPDFWEARWFGDLNETAEGDSDGDGFSNLEEYEGGSDPTSFSSKPGDLDGDGLPDAWEQEQFGTLDNNAYSDPDSDGYVNIGEYVAATNANDVSSKPSWKAPSVAYMGNSVVATNACIMPQSAVYGRAINGLSFQDQILYTFDGYQYTAYYDSIGSVQMVVVARRTVSGASVGEWEIYRTDSEFTNGDESGVGTSWDAHNVVAFGICESDGSLHFSYDHHGHTLRYRRSIAGLCTTQKDAWGAGMLQAEQNWIVSLSQVQTEVTYPQFVPSPDGGLTFVWRNGSSGNGDQFFSHYQPATSNWSTPTRFIERSGNYNGSASRCPYINGFDYAPDGSMHVTWTWREGAGSSNHDICYAYSEDRGVTWKNTAGAVVADTSLGEDIDLNTPGISFKPTDLNQLLINQQTQCVDEDGRVHAMMLHRREDAGFEYPNVTTNVYSTLGVAYYHYFLEPGTGRWQQRRIPPEVFQVGSRPAIAYDAAGNVYAAFTTYTTGVNVFPGYSAGRLAIASASKESEYTDWKVQQVVEVTNAFTGEPLIDQARLLRDGVLSVYIQENSTSSAAGTTPLHVYEFAVDVAEPLETGLSGISRVGDDVVVTTYGSAGAVYQLQKSTDLVSDWTSVGETYTGTNALLAAPDSQGWSLSRAFYRFQVTTP</sequence>
<evidence type="ECO:0000256" key="1">
    <source>
        <dbReference type="ARBA" id="ARBA00022729"/>
    </source>
</evidence>
<dbReference type="InterPro" id="IPR013320">
    <property type="entry name" value="ConA-like_dom_sf"/>
</dbReference>
<keyword evidence="1 4" id="KW-0732">Signal</keyword>
<dbReference type="SMART" id="SM00560">
    <property type="entry name" value="LamGL"/>
    <property type="match status" value="1"/>
</dbReference>